<name>A0ABQ4MAP4_9BACL</name>
<dbReference type="Proteomes" id="UP000679992">
    <property type="component" value="Unassembled WGS sequence"/>
</dbReference>
<keyword evidence="2" id="KW-1185">Reference proteome</keyword>
<gene>
    <name evidence="1" type="ORF">J42TS3_15150</name>
</gene>
<comment type="caution">
    <text evidence="1">The sequence shown here is derived from an EMBL/GenBank/DDBJ whole genome shotgun (WGS) entry which is preliminary data.</text>
</comment>
<organism evidence="1 2">
    <name type="scientific">Paenibacillus vini</name>
    <dbReference type="NCBI Taxonomy" id="1476024"/>
    <lineage>
        <taxon>Bacteria</taxon>
        <taxon>Bacillati</taxon>
        <taxon>Bacillota</taxon>
        <taxon>Bacilli</taxon>
        <taxon>Bacillales</taxon>
        <taxon>Paenibacillaceae</taxon>
        <taxon>Paenibacillus</taxon>
    </lineage>
</organism>
<sequence>MSYEEFYRRELELKTFHNPKVSIAQVRNECRERRMTYRLGKKKKTWMTRFLGIMPGMKNSP</sequence>
<evidence type="ECO:0008006" key="3">
    <source>
        <dbReference type="Google" id="ProtNLM"/>
    </source>
</evidence>
<accession>A0ABQ4MAP4</accession>
<protein>
    <recommendedName>
        <fullName evidence="3">Transposase</fullName>
    </recommendedName>
</protein>
<proteinExistence type="predicted"/>
<dbReference type="EMBL" id="BOSL01000003">
    <property type="protein sequence ID" value="GIP52480.1"/>
    <property type="molecule type" value="Genomic_DNA"/>
</dbReference>
<reference evidence="1 2" key="1">
    <citation type="submission" date="2021-03" db="EMBL/GenBank/DDBJ databases">
        <title>Antimicrobial resistance genes in bacteria isolated from Japanese honey, and their potential for conferring macrolide and lincosamide resistance in the American foulbrood pathogen Paenibacillus larvae.</title>
        <authorList>
            <person name="Okamoto M."/>
            <person name="Kumagai M."/>
            <person name="Kanamori H."/>
            <person name="Takamatsu D."/>
        </authorList>
    </citation>
    <scope>NUCLEOTIDE SEQUENCE [LARGE SCALE GENOMIC DNA]</scope>
    <source>
        <strain evidence="1 2">J42TS3</strain>
    </source>
</reference>
<evidence type="ECO:0000313" key="1">
    <source>
        <dbReference type="EMBL" id="GIP52480.1"/>
    </source>
</evidence>
<evidence type="ECO:0000313" key="2">
    <source>
        <dbReference type="Proteomes" id="UP000679992"/>
    </source>
</evidence>